<keyword evidence="2" id="KW-1185">Reference proteome</keyword>
<dbReference type="SUPFAM" id="SSF50998">
    <property type="entry name" value="Quinoprotein alcohol dehydrogenase-like"/>
    <property type="match status" value="1"/>
</dbReference>
<dbReference type="PANTHER" id="PTHR42754">
    <property type="entry name" value="ENDOGLUCANASE"/>
    <property type="match status" value="1"/>
</dbReference>
<comment type="caution">
    <text evidence="1">The sequence shown here is derived from an EMBL/GenBank/DDBJ whole genome shotgun (WGS) entry which is preliminary data.</text>
</comment>
<name>A0ABT8M7A2_9EURY</name>
<dbReference type="Proteomes" id="UP001168338">
    <property type="component" value="Unassembled WGS sequence"/>
</dbReference>
<accession>A0ABT8M7A2</accession>
<gene>
    <name evidence="1" type="ORF">FGU65_02670</name>
</gene>
<dbReference type="EMBL" id="VCYH01000001">
    <property type="protein sequence ID" value="MDN7023810.1"/>
    <property type="molecule type" value="Genomic_DNA"/>
</dbReference>
<evidence type="ECO:0000313" key="1">
    <source>
        <dbReference type="EMBL" id="MDN7023810.1"/>
    </source>
</evidence>
<organism evidence="1 2">
    <name type="scientific">Methanoculleus frigidifontis</name>
    <dbReference type="NCBI Taxonomy" id="2584085"/>
    <lineage>
        <taxon>Archaea</taxon>
        <taxon>Methanobacteriati</taxon>
        <taxon>Methanobacteriota</taxon>
        <taxon>Stenosarchaea group</taxon>
        <taxon>Methanomicrobia</taxon>
        <taxon>Methanomicrobiales</taxon>
        <taxon>Methanomicrobiaceae</taxon>
        <taxon>Methanoculleus</taxon>
    </lineage>
</organism>
<proteinExistence type="predicted"/>
<protein>
    <submittedName>
        <fullName evidence="1">PQQ-like beta-propeller repeat protein</fullName>
    </submittedName>
</protein>
<sequence length="277" mass="29836">MNKSRSKHRCYRISTISGIVLLVCVQAASAAPEQFPVNSPDAPNVTSWETVDDVADVGLDSILGTADGGYAYLGYTRISIDDRGKLARNVVAGEVTKGVEVLWQTTLGNTSSYARSLIRSADGGYLVLGYDESYGTYRTDIATGSTTWLVKLTPKGEIQWRKDVIGGTDYGMEIEIVPAADGGYVFVGLSLDEDDYANHLADSDLQKEQLEGLPVSQIPSELLAELAVSSYPDIWIVKLDPTGEVEWQKTYGGTDSEQATAIISDGDDGYVVVGDTQ</sequence>
<dbReference type="RefSeq" id="WP_301662865.1">
    <property type="nucleotide sequence ID" value="NZ_VCYH01000001.1"/>
</dbReference>
<dbReference type="PANTHER" id="PTHR42754:SF1">
    <property type="entry name" value="LIPOPROTEIN"/>
    <property type="match status" value="1"/>
</dbReference>
<reference evidence="1" key="1">
    <citation type="submission" date="2019-05" db="EMBL/GenBank/DDBJ databases">
        <title>Methanoculleus sp. FWC-SCC1, a methanogenic archaeon isolated from deep marine cold seep.</title>
        <authorList>
            <person name="Chen Y.-W."/>
            <person name="Chen S.-C."/>
            <person name="Teng N.-H."/>
            <person name="Lai M.-C."/>
        </authorList>
    </citation>
    <scope>NUCLEOTIDE SEQUENCE</scope>
    <source>
        <strain evidence="1">FWC-SCC1</strain>
    </source>
</reference>
<evidence type="ECO:0000313" key="2">
    <source>
        <dbReference type="Proteomes" id="UP001168338"/>
    </source>
</evidence>
<dbReference type="InterPro" id="IPR011047">
    <property type="entry name" value="Quinoprotein_ADH-like_sf"/>
</dbReference>